<accession>A0A3M7TAJ6</accession>
<organism evidence="2 3">
    <name type="scientific">Brachionus plicatilis</name>
    <name type="common">Marine rotifer</name>
    <name type="synonym">Brachionus muelleri</name>
    <dbReference type="NCBI Taxonomy" id="10195"/>
    <lineage>
        <taxon>Eukaryota</taxon>
        <taxon>Metazoa</taxon>
        <taxon>Spiralia</taxon>
        <taxon>Gnathifera</taxon>
        <taxon>Rotifera</taxon>
        <taxon>Eurotatoria</taxon>
        <taxon>Monogononta</taxon>
        <taxon>Pseudotrocha</taxon>
        <taxon>Ploima</taxon>
        <taxon>Brachionidae</taxon>
        <taxon>Brachionus</taxon>
    </lineage>
</organism>
<sequence length="73" mass="8953">MFKGQKLTFNAKFVIFFLFIKIYLLLRADKKLFDPENKERKKLNQFDFFKYLVLKILFRDQYPISKPKKANLN</sequence>
<evidence type="ECO:0000313" key="3">
    <source>
        <dbReference type="Proteomes" id="UP000276133"/>
    </source>
</evidence>
<name>A0A3M7TAJ6_BRAPC</name>
<dbReference type="Proteomes" id="UP000276133">
    <property type="component" value="Unassembled WGS sequence"/>
</dbReference>
<keyword evidence="1" id="KW-0812">Transmembrane</keyword>
<reference evidence="2 3" key="1">
    <citation type="journal article" date="2018" name="Sci. Rep.">
        <title>Genomic signatures of local adaptation to the degree of environmental predictability in rotifers.</title>
        <authorList>
            <person name="Franch-Gras L."/>
            <person name="Hahn C."/>
            <person name="Garcia-Roger E.M."/>
            <person name="Carmona M.J."/>
            <person name="Serra M."/>
            <person name="Gomez A."/>
        </authorList>
    </citation>
    <scope>NUCLEOTIDE SEQUENCE [LARGE SCALE GENOMIC DNA]</scope>
    <source>
        <strain evidence="2">HYR1</strain>
    </source>
</reference>
<keyword evidence="1" id="KW-1133">Transmembrane helix</keyword>
<evidence type="ECO:0000313" key="2">
    <source>
        <dbReference type="EMBL" id="RNA44840.1"/>
    </source>
</evidence>
<proteinExistence type="predicted"/>
<gene>
    <name evidence="2" type="ORF">BpHYR1_009770</name>
</gene>
<protein>
    <submittedName>
        <fullName evidence="2">Uncharacterized protein</fullName>
    </submittedName>
</protein>
<evidence type="ECO:0000256" key="1">
    <source>
        <dbReference type="SAM" id="Phobius"/>
    </source>
</evidence>
<dbReference type="AlphaFoldDB" id="A0A3M7TAJ6"/>
<keyword evidence="3" id="KW-1185">Reference proteome</keyword>
<feature type="transmembrane region" description="Helical" evidence="1">
    <location>
        <begin position="7"/>
        <end position="26"/>
    </location>
</feature>
<dbReference type="EMBL" id="REGN01000054">
    <property type="protein sequence ID" value="RNA44840.1"/>
    <property type="molecule type" value="Genomic_DNA"/>
</dbReference>
<keyword evidence="1" id="KW-0472">Membrane</keyword>
<comment type="caution">
    <text evidence="2">The sequence shown here is derived from an EMBL/GenBank/DDBJ whole genome shotgun (WGS) entry which is preliminary data.</text>
</comment>